<evidence type="ECO:0000313" key="15">
    <source>
        <dbReference type="Proteomes" id="UP000799439"/>
    </source>
</evidence>
<feature type="region of interest" description="Disordered" evidence="11">
    <location>
        <begin position="409"/>
        <end position="431"/>
    </location>
</feature>
<dbReference type="AlphaFoldDB" id="A0A9P4MLR8"/>
<dbReference type="OrthoDB" id="1887033at2759"/>
<comment type="catalytic activity">
    <reaction evidence="8">
        <text>Successive hydrolysis of beta-D-glucose units from the non-reducing ends of (1-&gt;3)-beta-D-glucans, releasing alpha-glucose.</text>
        <dbReference type="EC" id="3.2.1.58"/>
    </reaction>
</comment>
<dbReference type="PANTHER" id="PTHR31297">
    <property type="entry name" value="GLUCAN ENDO-1,6-BETA-GLUCOSIDASE B"/>
    <property type="match status" value="1"/>
</dbReference>
<dbReference type="Proteomes" id="UP000799439">
    <property type="component" value="Unassembled WGS sequence"/>
</dbReference>
<evidence type="ECO:0000256" key="6">
    <source>
        <dbReference type="ARBA" id="ARBA00023295"/>
    </source>
</evidence>
<comment type="caution">
    <text evidence="14">The sequence shown here is derived from an EMBL/GenBank/DDBJ whole genome shotgun (WGS) entry which is preliminary data.</text>
</comment>
<name>A0A9P4MLR8_9PEZI</name>
<evidence type="ECO:0000256" key="11">
    <source>
        <dbReference type="SAM" id="MobiDB-lite"/>
    </source>
</evidence>
<evidence type="ECO:0000256" key="7">
    <source>
        <dbReference type="ARBA" id="ARBA00023316"/>
    </source>
</evidence>
<keyword evidence="15" id="KW-1185">Reference proteome</keyword>
<dbReference type="InterPro" id="IPR017853">
    <property type="entry name" value="GH"/>
</dbReference>
<feature type="domain" description="Glycoside hydrolase family 5" evidence="13">
    <location>
        <begin position="63"/>
        <end position="355"/>
    </location>
</feature>
<evidence type="ECO:0000256" key="8">
    <source>
        <dbReference type="ARBA" id="ARBA00036824"/>
    </source>
</evidence>
<keyword evidence="6 10" id="KW-0326">Glycosidase</keyword>
<dbReference type="Pfam" id="PF00150">
    <property type="entry name" value="Cellulase"/>
    <property type="match status" value="1"/>
</dbReference>
<keyword evidence="4 12" id="KW-0732">Signal</keyword>
<protein>
    <recommendedName>
        <fullName evidence="9">glucan 1,3-beta-glucosidase</fullName>
        <ecNumber evidence="9">3.2.1.58</ecNumber>
    </recommendedName>
</protein>
<dbReference type="GO" id="GO:0009986">
    <property type="term" value="C:cell surface"/>
    <property type="evidence" value="ECO:0007669"/>
    <property type="project" value="TreeGrafter"/>
</dbReference>
<dbReference type="PANTHER" id="PTHR31297:SF1">
    <property type="entry name" value="GLUCAN 1,3-BETA-GLUCOSIDASE I_II-RELATED"/>
    <property type="match status" value="1"/>
</dbReference>
<dbReference type="GO" id="GO:0009251">
    <property type="term" value="P:glucan catabolic process"/>
    <property type="evidence" value="ECO:0007669"/>
    <property type="project" value="TreeGrafter"/>
</dbReference>
<feature type="signal peptide" evidence="12">
    <location>
        <begin position="1"/>
        <end position="22"/>
    </location>
</feature>
<dbReference type="EMBL" id="ML996084">
    <property type="protein sequence ID" value="KAF2154484.1"/>
    <property type="molecule type" value="Genomic_DNA"/>
</dbReference>
<dbReference type="InterPro" id="IPR050386">
    <property type="entry name" value="Glycosyl_hydrolase_5"/>
</dbReference>
<dbReference type="EC" id="3.2.1.58" evidence="9"/>
<reference evidence="14" key="1">
    <citation type="journal article" date="2020" name="Stud. Mycol.">
        <title>101 Dothideomycetes genomes: a test case for predicting lifestyles and emergence of pathogens.</title>
        <authorList>
            <person name="Haridas S."/>
            <person name="Albert R."/>
            <person name="Binder M."/>
            <person name="Bloem J."/>
            <person name="Labutti K."/>
            <person name="Salamov A."/>
            <person name="Andreopoulos B."/>
            <person name="Baker S."/>
            <person name="Barry K."/>
            <person name="Bills G."/>
            <person name="Bluhm B."/>
            <person name="Cannon C."/>
            <person name="Castanera R."/>
            <person name="Culley D."/>
            <person name="Daum C."/>
            <person name="Ezra D."/>
            <person name="Gonzalez J."/>
            <person name="Henrissat B."/>
            <person name="Kuo A."/>
            <person name="Liang C."/>
            <person name="Lipzen A."/>
            <person name="Lutzoni F."/>
            <person name="Magnuson J."/>
            <person name="Mondo S."/>
            <person name="Nolan M."/>
            <person name="Ohm R."/>
            <person name="Pangilinan J."/>
            <person name="Park H.-J."/>
            <person name="Ramirez L."/>
            <person name="Alfaro M."/>
            <person name="Sun H."/>
            <person name="Tritt A."/>
            <person name="Yoshinaga Y."/>
            <person name="Zwiers L.-H."/>
            <person name="Turgeon B."/>
            <person name="Goodwin S."/>
            <person name="Spatafora J."/>
            <person name="Crous P."/>
            <person name="Grigoriev I."/>
        </authorList>
    </citation>
    <scope>NUCLEOTIDE SEQUENCE</scope>
    <source>
        <strain evidence="14">CBS 260.36</strain>
    </source>
</reference>
<comment type="similarity">
    <text evidence="2 10">Belongs to the glycosyl hydrolase 5 (cellulase A) family.</text>
</comment>
<gene>
    <name evidence="14" type="ORF">K461DRAFT_277593</name>
</gene>
<dbReference type="SUPFAM" id="SSF51445">
    <property type="entry name" value="(Trans)glycosidases"/>
    <property type="match status" value="1"/>
</dbReference>
<feature type="chain" id="PRO_5040422630" description="glucan 1,3-beta-glucosidase" evidence="12">
    <location>
        <begin position="23"/>
        <end position="455"/>
    </location>
</feature>
<evidence type="ECO:0000259" key="13">
    <source>
        <dbReference type="Pfam" id="PF00150"/>
    </source>
</evidence>
<evidence type="ECO:0000256" key="5">
    <source>
        <dbReference type="ARBA" id="ARBA00022801"/>
    </source>
</evidence>
<dbReference type="GO" id="GO:0071555">
    <property type="term" value="P:cell wall organization"/>
    <property type="evidence" value="ECO:0007669"/>
    <property type="project" value="UniProtKB-KW"/>
</dbReference>
<evidence type="ECO:0000256" key="10">
    <source>
        <dbReference type="RuleBase" id="RU361153"/>
    </source>
</evidence>
<accession>A0A9P4MLR8</accession>
<keyword evidence="3" id="KW-0964">Secreted</keyword>
<evidence type="ECO:0000256" key="3">
    <source>
        <dbReference type="ARBA" id="ARBA00022525"/>
    </source>
</evidence>
<evidence type="ECO:0000256" key="1">
    <source>
        <dbReference type="ARBA" id="ARBA00004613"/>
    </source>
</evidence>
<keyword evidence="7" id="KW-0961">Cell wall biogenesis/degradation</keyword>
<evidence type="ECO:0000256" key="9">
    <source>
        <dbReference type="ARBA" id="ARBA00038929"/>
    </source>
</evidence>
<comment type="subcellular location">
    <subcellularLocation>
        <location evidence="1">Secreted</location>
    </subcellularLocation>
</comment>
<dbReference type="GO" id="GO:0004338">
    <property type="term" value="F:glucan exo-1,3-beta-glucosidase activity"/>
    <property type="evidence" value="ECO:0007669"/>
    <property type="project" value="UniProtKB-EC"/>
</dbReference>
<organism evidence="14 15">
    <name type="scientific">Myriangium duriaei CBS 260.36</name>
    <dbReference type="NCBI Taxonomy" id="1168546"/>
    <lineage>
        <taxon>Eukaryota</taxon>
        <taxon>Fungi</taxon>
        <taxon>Dikarya</taxon>
        <taxon>Ascomycota</taxon>
        <taxon>Pezizomycotina</taxon>
        <taxon>Dothideomycetes</taxon>
        <taxon>Dothideomycetidae</taxon>
        <taxon>Myriangiales</taxon>
        <taxon>Myriangiaceae</taxon>
        <taxon>Myriangium</taxon>
    </lineage>
</organism>
<evidence type="ECO:0000256" key="4">
    <source>
        <dbReference type="ARBA" id="ARBA00022729"/>
    </source>
</evidence>
<evidence type="ECO:0000256" key="12">
    <source>
        <dbReference type="SAM" id="SignalP"/>
    </source>
</evidence>
<dbReference type="GO" id="GO:0005576">
    <property type="term" value="C:extracellular region"/>
    <property type="evidence" value="ECO:0007669"/>
    <property type="project" value="UniProtKB-SubCell"/>
</dbReference>
<evidence type="ECO:0000313" key="14">
    <source>
        <dbReference type="EMBL" id="KAF2154484.1"/>
    </source>
</evidence>
<proteinExistence type="inferred from homology"/>
<keyword evidence="5 10" id="KW-0378">Hydrolase</keyword>
<dbReference type="InterPro" id="IPR001547">
    <property type="entry name" value="Glyco_hydro_5"/>
</dbReference>
<dbReference type="Gene3D" id="3.20.20.80">
    <property type="entry name" value="Glycosidases"/>
    <property type="match status" value="1"/>
</dbReference>
<evidence type="ECO:0000256" key="2">
    <source>
        <dbReference type="ARBA" id="ARBA00005641"/>
    </source>
</evidence>
<sequence>MSWHVFASALLALSHFGACANAAPDVIRGVNLGGWLVTEPWITPSLFNATATGDEWHLTNVLGKEQALKTLQAHWSSFYSRDDFVQMKAAGLNSVRIPLGYWAVDLLDYEPYVSGQYPYLIQAVQWAKEVGLTVLIDLHGAPGSQNGWEETGLVGPILFTANSSNSDRSLNVLKNLTTEFTKPIYGGVVTNIELLNEPIFENKLLREFYTAGANVVGAANSSGVNITIHDAFYNPPTWKNYDPWNDGATAPAQHVTLDTHQFWGFPPLNDLTKEGVLAAVCSFGGTVKQLNSGILPTVVGEWSLNTGVTSNSTTDSANDQVKRTWFRTLFEAQNAAYSPNAAGQPQIGWYYWAWRTEYDIDAWSYRKGIAQGYIPSNVSDPSTYAFPIMENGCINTSFPYQAAATVTTSSGAPSSTSSSSDPSSSSKGSKKSSASTARISVTLIIVSMLLMVATI</sequence>